<dbReference type="InterPro" id="IPR037185">
    <property type="entry name" value="EmrE-like"/>
</dbReference>
<feature type="domain" description="EamA" evidence="6">
    <location>
        <begin position="12"/>
        <end position="141"/>
    </location>
</feature>
<keyword evidence="4 5" id="KW-0472">Membrane</keyword>
<feature type="domain" description="EamA" evidence="6">
    <location>
        <begin position="152"/>
        <end position="283"/>
    </location>
</feature>
<dbReference type="Pfam" id="PF00892">
    <property type="entry name" value="EamA"/>
    <property type="match status" value="2"/>
</dbReference>
<dbReference type="PANTHER" id="PTHR32322:SF9">
    <property type="entry name" value="AMINO-ACID METABOLITE EFFLUX PUMP-RELATED"/>
    <property type="match status" value="1"/>
</dbReference>
<feature type="transmembrane region" description="Helical" evidence="5">
    <location>
        <begin position="96"/>
        <end position="118"/>
    </location>
</feature>
<feature type="transmembrane region" description="Helical" evidence="5">
    <location>
        <begin position="40"/>
        <end position="60"/>
    </location>
</feature>
<proteinExistence type="predicted"/>
<sequence>MPEMIPPRAWALLLGLAVLWGGSFLFTALALRDVGPVLIVWSRVAIAAVALWAVVAALGVRLPRGRAAIVTLAGMAVLNNLIPFTLIALAQRSMPAGLASILNATTPVWGVLLALVFFGERPGALRLAGMVCGVLGVVVLMGGPSAAEAFPVALILGATLSYALSGLWARRVARDGIAPLAAAAGQVTASALLLAPVAFWQGVPALPPMDTVLALLGLGLASTALAYAIFFRIIALAGGQNVMLVTLLIPPVAILLGILVLGEAVLARHGAGLVLILAGLALIDGRVFRR</sequence>
<dbReference type="InterPro" id="IPR000620">
    <property type="entry name" value="EamA_dom"/>
</dbReference>
<keyword evidence="2 5" id="KW-0812">Transmembrane</keyword>
<dbReference type="Gene3D" id="1.10.3730.20">
    <property type="match status" value="1"/>
</dbReference>
<dbReference type="GO" id="GO:0016020">
    <property type="term" value="C:membrane"/>
    <property type="evidence" value="ECO:0007669"/>
    <property type="project" value="UniProtKB-SubCell"/>
</dbReference>
<evidence type="ECO:0000256" key="4">
    <source>
        <dbReference type="ARBA" id="ARBA00023136"/>
    </source>
</evidence>
<evidence type="ECO:0000256" key="1">
    <source>
        <dbReference type="ARBA" id="ARBA00004141"/>
    </source>
</evidence>
<feature type="transmembrane region" description="Helical" evidence="5">
    <location>
        <begin position="242"/>
        <end position="260"/>
    </location>
</feature>
<feature type="transmembrane region" description="Helical" evidence="5">
    <location>
        <begin position="125"/>
        <end position="143"/>
    </location>
</feature>
<comment type="subcellular location">
    <subcellularLocation>
        <location evidence="1">Membrane</location>
        <topology evidence="1">Multi-pass membrane protein</topology>
    </subcellularLocation>
</comment>
<keyword evidence="3 5" id="KW-1133">Transmembrane helix</keyword>
<feature type="transmembrane region" description="Helical" evidence="5">
    <location>
        <begin position="180"/>
        <end position="200"/>
    </location>
</feature>
<evidence type="ECO:0000256" key="2">
    <source>
        <dbReference type="ARBA" id="ARBA00022692"/>
    </source>
</evidence>
<reference evidence="7" key="2">
    <citation type="journal article" date="2021" name="Syst. Appl. Microbiol.">
        <title>Roseomonas hellenica sp. nov., isolated from roots of wild-growing Alkanna tinctoria.</title>
        <authorList>
            <person name="Rat A."/>
            <person name="Naranjo H.D."/>
            <person name="Lebbe L."/>
            <person name="Cnockaert M."/>
            <person name="Krigas N."/>
            <person name="Grigoriadou K."/>
            <person name="Maloupa E."/>
            <person name="Willems A."/>
        </authorList>
    </citation>
    <scope>NUCLEOTIDE SEQUENCE</scope>
    <source>
        <strain evidence="7">LMG 28251</strain>
    </source>
</reference>
<accession>A0AAF1JY53</accession>
<organism evidence="7 8">
    <name type="scientific">Plastoroseomonas arctica</name>
    <dbReference type="NCBI Taxonomy" id="1509237"/>
    <lineage>
        <taxon>Bacteria</taxon>
        <taxon>Pseudomonadati</taxon>
        <taxon>Pseudomonadota</taxon>
        <taxon>Alphaproteobacteria</taxon>
        <taxon>Acetobacterales</taxon>
        <taxon>Acetobacteraceae</taxon>
        <taxon>Plastoroseomonas</taxon>
    </lineage>
</organism>
<reference evidence="7" key="1">
    <citation type="submission" date="2020-01" db="EMBL/GenBank/DDBJ databases">
        <authorList>
            <person name="Rat A."/>
        </authorList>
    </citation>
    <scope>NUCLEOTIDE SEQUENCE</scope>
    <source>
        <strain evidence="7">LMG 28251</strain>
    </source>
</reference>
<evidence type="ECO:0000313" key="8">
    <source>
        <dbReference type="Proteomes" id="UP001196068"/>
    </source>
</evidence>
<evidence type="ECO:0000259" key="6">
    <source>
        <dbReference type="Pfam" id="PF00892"/>
    </source>
</evidence>
<dbReference type="InterPro" id="IPR050638">
    <property type="entry name" value="AA-Vitamin_Transporters"/>
</dbReference>
<feature type="transmembrane region" description="Helical" evidence="5">
    <location>
        <begin position="266"/>
        <end position="283"/>
    </location>
</feature>
<feature type="transmembrane region" description="Helical" evidence="5">
    <location>
        <begin position="67"/>
        <end position="90"/>
    </location>
</feature>
<dbReference type="EMBL" id="JAAEDH010000020">
    <property type="protein sequence ID" value="MBR0656629.1"/>
    <property type="molecule type" value="Genomic_DNA"/>
</dbReference>
<protein>
    <submittedName>
        <fullName evidence="7">DMT family transporter</fullName>
    </submittedName>
</protein>
<name>A0AAF1JY53_9PROT</name>
<dbReference type="Proteomes" id="UP001196068">
    <property type="component" value="Unassembled WGS sequence"/>
</dbReference>
<feature type="transmembrane region" description="Helical" evidence="5">
    <location>
        <begin position="149"/>
        <end position="168"/>
    </location>
</feature>
<evidence type="ECO:0000256" key="5">
    <source>
        <dbReference type="SAM" id="Phobius"/>
    </source>
</evidence>
<keyword evidence="8" id="KW-1185">Reference proteome</keyword>
<comment type="caution">
    <text evidence="7">The sequence shown here is derived from an EMBL/GenBank/DDBJ whole genome shotgun (WGS) entry which is preliminary data.</text>
</comment>
<feature type="transmembrane region" description="Helical" evidence="5">
    <location>
        <begin position="212"/>
        <end position="230"/>
    </location>
</feature>
<evidence type="ECO:0000256" key="3">
    <source>
        <dbReference type="ARBA" id="ARBA00022989"/>
    </source>
</evidence>
<gene>
    <name evidence="7" type="ORF">GXW79_16235</name>
</gene>
<dbReference type="AlphaFoldDB" id="A0AAF1JY53"/>
<dbReference type="SUPFAM" id="SSF103481">
    <property type="entry name" value="Multidrug resistance efflux transporter EmrE"/>
    <property type="match status" value="2"/>
</dbReference>
<evidence type="ECO:0000313" key="7">
    <source>
        <dbReference type="EMBL" id="MBR0656629.1"/>
    </source>
</evidence>
<dbReference type="PANTHER" id="PTHR32322">
    <property type="entry name" value="INNER MEMBRANE TRANSPORTER"/>
    <property type="match status" value="1"/>
</dbReference>